<dbReference type="EMBL" id="CP000557">
    <property type="protein sequence ID" value="ABO65936.1"/>
    <property type="molecule type" value="Genomic_DNA"/>
</dbReference>
<evidence type="ECO:0000313" key="2">
    <source>
        <dbReference type="Proteomes" id="UP000001578"/>
    </source>
</evidence>
<dbReference type="Pfam" id="PF14120">
    <property type="entry name" value="YhzD"/>
    <property type="match status" value="1"/>
</dbReference>
<evidence type="ECO:0000313" key="1">
    <source>
        <dbReference type="EMBL" id="ABO65936.1"/>
    </source>
</evidence>
<reference evidence="1 2" key="1">
    <citation type="journal article" date="2007" name="Proc. Natl. Acad. Sci. U.S.A.">
        <title>Genome and proteome of long-chain alkane degrading Geobacillus thermodenitrificans NG80-2 isolated from a deep-subsurface oil reservoir.</title>
        <authorList>
            <person name="Feng L."/>
            <person name="Wang W."/>
            <person name="Cheng J."/>
            <person name="Ren Y."/>
            <person name="Zhao G."/>
            <person name="Gao C."/>
            <person name="Tang Y."/>
            <person name="Liu X."/>
            <person name="Han W."/>
            <person name="Peng X."/>
            <person name="Liu R."/>
            <person name="Wang L."/>
        </authorList>
    </citation>
    <scope>NUCLEOTIDE SEQUENCE [LARGE SCALE GENOMIC DNA]</scope>
    <source>
        <strain evidence="1 2">NG80-2</strain>
    </source>
</reference>
<dbReference type="Proteomes" id="UP000001578">
    <property type="component" value="Chromosome"/>
</dbReference>
<name>A4IKT2_GEOTN</name>
<dbReference type="KEGG" id="gtn:GTNG_0554"/>
<accession>A4IKT2</accession>
<sequence length="72" mass="8250">MNHDSAKGDVHMPTYTLTAFERNGEKLLDETFEAANDEEAKKIGEQKLRERGCFDKTHRCVNASGKLILFHR</sequence>
<gene>
    <name evidence="1" type="ordered locus">GTNG_0554</name>
</gene>
<protein>
    <recommendedName>
        <fullName evidence="3">YhzD-like protein</fullName>
    </recommendedName>
</protein>
<dbReference type="HOGENOM" id="CLU_196509_0_0_9"/>
<proteinExistence type="predicted"/>
<dbReference type="InterPro" id="IPR025544">
    <property type="entry name" value="YhzD"/>
</dbReference>
<dbReference type="AlphaFoldDB" id="A4IKT2"/>
<evidence type="ECO:0008006" key="3">
    <source>
        <dbReference type="Google" id="ProtNLM"/>
    </source>
</evidence>
<organism evidence="1 2">
    <name type="scientific">Geobacillus thermodenitrificans (strain NG80-2)</name>
    <dbReference type="NCBI Taxonomy" id="420246"/>
    <lineage>
        <taxon>Bacteria</taxon>
        <taxon>Bacillati</taxon>
        <taxon>Bacillota</taxon>
        <taxon>Bacilli</taxon>
        <taxon>Bacillales</taxon>
        <taxon>Anoxybacillaceae</taxon>
        <taxon>Geobacillus</taxon>
    </lineage>
</organism>
<dbReference type="eggNOG" id="ENOG5032ZBV">
    <property type="taxonomic scope" value="Bacteria"/>
</dbReference>